<dbReference type="PATRIC" id="fig|547559.17.peg.4126"/>
<sequence>MITMTEKTISGWIVVDWRKGKHRTRQSKPKASELGSNELLAKLAIDVHVPEVEVPELAVEIDVPEPHVRAATLEALDEEQLPGWTDVANELIPSTIPDEPDEFRNEINRITVRTMTEASTRPDPEAVREYVDETMRAVAAGEEVDA</sequence>
<organism evidence="1 2">
    <name type="scientific">Natrialba magadii (strain ATCC 43099 / DSM 3394 / CCM 3739 / CIP 104546 / IAM 13178 / JCM 8861 / NBRC 102185 / NCIMB 2190 / MS3)</name>
    <name type="common">Natronobacterium magadii</name>
    <dbReference type="NCBI Taxonomy" id="547559"/>
    <lineage>
        <taxon>Archaea</taxon>
        <taxon>Methanobacteriati</taxon>
        <taxon>Methanobacteriota</taxon>
        <taxon>Stenosarchaea group</taxon>
        <taxon>Halobacteria</taxon>
        <taxon>Halobacteriales</taxon>
        <taxon>Natrialbaceae</taxon>
        <taxon>Natrialba</taxon>
    </lineage>
</organism>
<dbReference type="AlphaFoldDB" id="L9UE44"/>
<gene>
    <name evidence="1" type="ORF">C500_20925</name>
</gene>
<reference evidence="1 2" key="1">
    <citation type="journal article" date="2014" name="PLoS Genet.">
        <title>Phylogenetically driven sequencing of extremely halophilic archaea reveals strategies for static and dynamic osmo-response.</title>
        <authorList>
            <person name="Becker E.A."/>
            <person name="Seitzer P.M."/>
            <person name="Tritt A."/>
            <person name="Larsen D."/>
            <person name="Krusor M."/>
            <person name="Yao A.I."/>
            <person name="Wu D."/>
            <person name="Madern D."/>
            <person name="Eisen J.A."/>
            <person name="Darling A.E."/>
            <person name="Facciotti M.T."/>
        </authorList>
    </citation>
    <scope>NUCLEOTIDE SEQUENCE [LARGE SCALE GENOMIC DNA]</scope>
    <source>
        <strain evidence="2">ATCC 43099 / DSM 3394 / CCM 3739 / CIP 104546 / IAM 13178 / JCM 8861 / NBRC 102185 / NCIMB 2190 / MS3</strain>
    </source>
</reference>
<dbReference type="EMBL" id="AOHS01000065">
    <property type="protein sequence ID" value="ELY22967.1"/>
    <property type="molecule type" value="Genomic_DNA"/>
</dbReference>
<proteinExistence type="predicted"/>
<evidence type="ECO:0000313" key="2">
    <source>
        <dbReference type="Proteomes" id="UP000011543"/>
    </source>
</evidence>
<dbReference type="Proteomes" id="UP000011543">
    <property type="component" value="Unassembled WGS sequence"/>
</dbReference>
<name>L9UE44_NATMM</name>
<comment type="caution">
    <text evidence="1">The sequence shown here is derived from an EMBL/GenBank/DDBJ whole genome shotgun (WGS) entry which is preliminary data.</text>
</comment>
<accession>L9UE44</accession>
<evidence type="ECO:0000313" key="1">
    <source>
        <dbReference type="EMBL" id="ELY22967.1"/>
    </source>
</evidence>
<protein>
    <submittedName>
        <fullName evidence="1">Uncharacterized protein</fullName>
    </submittedName>
</protein>